<evidence type="ECO:0000313" key="2">
    <source>
        <dbReference type="Proteomes" id="UP000190064"/>
    </source>
</evidence>
<dbReference type="RefSeq" id="WP_161489892.1">
    <property type="nucleotide sequence ID" value="NZ_MTSD02000108.1"/>
</dbReference>
<organism evidence="1 2">
    <name type="scientific">Oceanospirillum linum</name>
    <dbReference type="NCBI Taxonomy" id="966"/>
    <lineage>
        <taxon>Bacteria</taxon>
        <taxon>Pseudomonadati</taxon>
        <taxon>Pseudomonadota</taxon>
        <taxon>Gammaproteobacteria</taxon>
        <taxon>Oceanospirillales</taxon>
        <taxon>Oceanospirillaceae</taxon>
        <taxon>Oceanospirillum</taxon>
    </lineage>
</organism>
<protein>
    <recommendedName>
        <fullName evidence="3">Glycosyltransferase</fullName>
    </recommendedName>
</protein>
<dbReference type="Gene3D" id="3.40.50.2000">
    <property type="entry name" value="Glycogen Phosphorylase B"/>
    <property type="match status" value="1"/>
</dbReference>
<feature type="non-terminal residue" evidence="1">
    <location>
        <position position="145"/>
    </location>
</feature>
<proteinExistence type="predicted"/>
<comment type="caution">
    <text evidence="1">The sequence shown here is derived from an EMBL/GenBank/DDBJ whole genome shotgun (WGS) entry which is preliminary data.</text>
</comment>
<name>A0A1T1H7E9_OCELI</name>
<reference evidence="1" key="1">
    <citation type="submission" date="2017-02" db="EMBL/GenBank/DDBJ databases">
        <title>Draft Genome Sequence of the Salt Water Bacterium Oceanospirillum linum ATCC 11336.</title>
        <authorList>
            <person name="Trachtenberg A.M."/>
            <person name="Carney J.G."/>
            <person name="Linnane J.D."/>
            <person name="Rheaume B.A."/>
            <person name="Pitts N.L."/>
            <person name="Mykles D.L."/>
            <person name="Maclea K.S."/>
        </authorList>
    </citation>
    <scope>NUCLEOTIDE SEQUENCE [LARGE SCALE GENOMIC DNA]</scope>
    <source>
        <strain evidence="1">ATCC 11336</strain>
    </source>
</reference>
<keyword evidence="2" id="KW-1185">Reference proteome</keyword>
<sequence length="145" mass="16580">ASLSRALIEHSVDVYISSFPLGGGKAVTEAMSVGLPVVTHDSYRSRYHGGGDLTYPGSFSWVEYEDLQAIFERWDEPLLKQHGEAALQPFRRYYSTEAFLSAVASGADCAHHVPPLHRYRQNHLRNYLDFRRRRTERMGHLETEN</sequence>
<dbReference type="Proteomes" id="UP000190064">
    <property type="component" value="Unassembled WGS sequence"/>
</dbReference>
<gene>
    <name evidence="1" type="ORF">BTA35_0216885</name>
</gene>
<accession>A0A1T1H7E9</accession>
<dbReference type="EMBL" id="MTSD02000108">
    <property type="protein sequence ID" value="OOV85773.1"/>
    <property type="molecule type" value="Genomic_DNA"/>
</dbReference>
<feature type="non-terminal residue" evidence="1">
    <location>
        <position position="1"/>
    </location>
</feature>
<evidence type="ECO:0000313" key="1">
    <source>
        <dbReference type="EMBL" id="OOV85773.1"/>
    </source>
</evidence>
<dbReference type="AlphaFoldDB" id="A0A1T1H7E9"/>
<evidence type="ECO:0008006" key="3">
    <source>
        <dbReference type="Google" id="ProtNLM"/>
    </source>
</evidence>